<dbReference type="Gene3D" id="1.10.730.10">
    <property type="entry name" value="Isoleucyl-tRNA Synthetase, Domain 1"/>
    <property type="match status" value="1"/>
</dbReference>
<dbReference type="OMA" id="NMFLPDR"/>
<dbReference type="InterPro" id="IPR023457">
    <property type="entry name" value="Met-tRNA_synth_2"/>
</dbReference>
<dbReference type="OrthoDB" id="5844513at2759"/>
<keyword evidence="2 10" id="KW-0436">Ligase</keyword>
<dbReference type="InterPro" id="IPR014729">
    <property type="entry name" value="Rossmann-like_a/b/a_fold"/>
</dbReference>
<dbReference type="PANTHER" id="PTHR43326:SF1">
    <property type="entry name" value="METHIONINE--TRNA LIGASE, MITOCHONDRIAL"/>
    <property type="match status" value="1"/>
</dbReference>
<keyword evidence="6 10" id="KW-0030">Aminoacyl-tRNA synthetase</keyword>
<dbReference type="GO" id="GO:0006431">
    <property type="term" value="P:methionyl-tRNA aminoacylation"/>
    <property type="evidence" value="ECO:0007669"/>
    <property type="project" value="InterPro"/>
</dbReference>
<protein>
    <recommendedName>
        <fullName evidence="7">Methionine--tRNA ligase, mitochondrial</fullName>
        <ecNumber evidence="1">6.1.1.10</ecNumber>
    </recommendedName>
    <alternativeName>
        <fullName evidence="8">Mitochondrial methionyl-tRNA synthetase</fullName>
    </alternativeName>
</protein>
<dbReference type="PANTHER" id="PTHR43326">
    <property type="entry name" value="METHIONYL-TRNA SYNTHETASE"/>
    <property type="match status" value="1"/>
</dbReference>
<comment type="similarity">
    <text evidence="10">Belongs to the class-I aminoacyl-tRNA synthetase family.</text>
</comment>
<dbReference type="AlphaFoldDB" id="V3ZDK9"/>
<dbReference type="Pfam" id="PF09334">
    <property type="entry name" value="tRNA-synt_1g"/>
    <property type="match status" value="1"/>
</dbReference>
<gene>
    <name evidence="12" type="ORF">LOTGIDRAFT_223492</name>
</gene>
<evidence type="ECO:0000256" key="6">
    <source>
        <dbReference type="ARBA" id="ARBA00023146"/>
    </source>
</evidence>
<dbReference type="GO" id="GO:0005739">
    <property type="term" value="C:mitochondrion"/>
    <property type="evidence" value="ECO:0007669"/>
    <property type="project" value="UniProtKB-ARBA"/>
</dbReference>
<name>V3ZDK9_LOTGI</name>
<evidence type="ECO:0000256" key="9">
    <source>
        <dbReference type="ARBA" id="ARBA00047364"/>
    </source>
</evidence>
<keyword evidence="13" id="KW-1185">Reference proteome</keyword>
<accession>V3ZDK9</accession>
<evidence type="ECO:0000256" key="10">
    <source>
        <dbReference type="RuleBase" id="RU363039"/>
    </source>
</evidence>
<sequence length="547" mass="62940">MILQRRFLTNFWTLRTLSLKKSFAACCYSSERNTNFFVTTPIFYVNSSPHIGHLYTVVLADFLSRWNEVKGRKVLFSTGVDEHGLKIQQSAAELNKRPIELCNKNSSKFKDLFKLANISHTDFIRTTEDRHRQAVETFWTRLEKNGYIYKGVYEGWYSISDEAFLSDNDVTDMEIEGKMCKVSVESKRPVTWMTEENYKFKLSSFKDGIRDWLNTGAVNPVQFDGIVRRMLEELQDLSVSRQADRISWGITVPGDSTQVIYVWLDALVNYLTVAGYPNNLTTWPPDCQIIGKDILKFHAIYWPAFLLASELPLPTKLFCHSHWLVNRTKMSKSIGNVVDPIDRIERYTVDGLRYFLLRIGVPGSDGNYNDELAVDCINSELVNTLGNLLNRVTSYSINRSQVCPASSQENIEKYLTKEQLEEFQSLRNLPDIVGECYEDLNVYKGLEKIMSYLHWVNTFIQEHKPWQLAKQSKSLDHLNTVIFVAMVSMRTCGILLQPVVPDLSNKLLDKLNVPKSQRHFQDATDIVFSNKDVPLGKDNSVLIKKLT</sequence>
<keyword evidence="3 10" id="KW-0547">Nucleotide-binding</keyword>
<dbReference type="Proteomes" id="UP000030746">
    <property type="component" value="Unassembled WGS sequence"/>
</dbReference>
<evidence type="ECO:0000313" key="13">
    <source>
        <dbReference type="Proteomes" id="UP000030746"/>
    </source>
</evidence>
<dbReference type="EMBL" id="KB204017">
    <property type="protein sequence ID" value="ESO82122.1"/>
    <property type="molecule type" value="Genomic_DNA"/>
</dbReference>
<dbReference type="CTD" id="20247128"/>
<dbReference type="GO" id="GO:0005524">
    <property type="term" value="F:ATP binding"/>
    <property type="evidence" value="ECO:0007669"/>
    <property type="project" value="UniProtKB-KW"/>
</dbReference>
<dbReference type="NCBIfam" id="TIGR00398">
    <property type="entry name" value="metG"/>
    <property type="match status" value="1"/>
</dbReference>
<evidence type="ECO:0000256" key="5">
    <source>
        <dbReference type="ARBA" id="ARBA00022917"/>
    </source>
</evidence>
<dbReference type="GO" id="GO:0004825">
    <property type="term" value="F:methionine-tRNA ligase activity"/>
    <property type="evidence" value="ECO:0007669"/>
    <property type="project" value="UniProtKB-EC"/>
</dbReference>
<evidence type="ECO:0000259" key="11">
    <source>
        <dbReference type="Pfam" id="PF09334"/>
    </source>
</evidence>
<dbReference type="InterPro" id="IPR014758">
    <property type="entry name" value="Met-tRNA_synth"/>
</dbReference>
<dbReference type="RefSeq" id="XP_009067151.1">
    <property type="nucleotide sequence ID" value="XM_009068903.1"/>
</dbReference>
<keyword evidence="4 10" id="KW-0067">ATP-binding</keyword>
<dbReference type="FunFam" id="2.170.220.10:FF:000001">
    <property type="entry name" value="methionine--tRNA ligase, mitochondrial"/>
    <property type="match status" value="1"/>
</dbReference>
<evidence type="ECO:0000256" key="7">
    <source>
        <dbReference type="ARBA" id="ARBA00026124"/>
    </source>
</evidence>
<dbReference type="InterPro" id="IPR015413">
    <property type="entry name" value="Methionyl/Leucyl_tRNA_Synth"/>
</dbReference>
<evidence type="ECO:0000256" key="3">
    <source>
        <dbReference type="ARBA" id="ARBA00022741"/>
    </source>
</evidence>
<keyword evidence="5 10" id="KW-0648">Protein biosynthesis</keyword>
<evidence type="ECO:0000256" key="2">
    <source>
        <dbReference type="ARBA" id="ARBA00022598"/>
    </source>
</evidence>
<dbReference type="HOGENOM" id="CLU_009710_9_0_1"/>
<dbReference type="PRINTS" id="PR01041">
    <property type="entry name" value="TRNASYNTHMET"/>
</dbReference>
<evidence type="ECO:0000256" key="8">
    <source>
        <dbReference type="ARBA" id="ARBA00030331"/>
    </source>
</evidence>
<feature type="domain" description="Methionyl/Leucyl tRNA synthetase" evidence="11">
    <location>
        <begin position="37"/>
        <end position="392"/>
    </location>
</feature>
<dbReference type="EC" id="6.1.1.10" evidence="1"/>
<dbReference type="STRING" id="225164.V3ZDK9"/>
<dbReference type="CDD" id="cd00814">
    <property type="entry name" value="MetRS_core"/>
    <property type="match status" value="1"/>
</dbReference>
<proteinExistence type="inferred from homology"/>
<comment type="catalytic activity">
    <reaction evidence="9">
        <text>tRNA(Met) + L-methionine + ATP = L-methionyl-tRNA(Met) + AMP + diphosphate</text>
        <dbReference type="Rhea" id="RHEA:13481"/>
        <dbReference type="Rhea" id="RHEA-COMP:9667"/>
        <dbReference type="Rhea" id="RHEA-COMP:9698"/>
        <dbReference type="ChEBI" id="CHEBI:30616"/>
        <dbReference type="ChEBI" id="CHEBI:33019"/>
        <dbReference type="ChEBI" id="CHEBI:57844"/>
        <dbReference type="ChEBI" id="CHEBI:78442"/>
        <dbReference type="ChEBI" id="CHEBI:78530"/>
        <dbReference type="ChEBI" id="CHEBI:456215"/>
        <dbReference type="EC" id="6.1.1.10"/>
    </reaction>
</comment>
<dbReference type="SUPFAM" id="SSF47323">
    <property type="entry name" value="Anticodon-binding domain of a subclass of class I aminoacyl-tRNA synthetases"/>
    <property type="match status" value="1"/>
</dbReference>
<dbReference type="CDD" id="cd07957">
    <property type="entry name" value="Anticodon_Ia_Met"/>
    <property type="match status" value="1"/>
</dbReference>
<evidence type="ECO:0000256" key="4">
    <source>
        <dbReference type="ARBA" id="ARBA00022840"/>
    </source>
</evidence>
<dbReference type="InterPro" id="IPR033911">
    <property type="entry name" value="MetRS_core"/>
</dbReference>
<dbReference type="SUPFAM" id="SSF52374">
    <property type="entry name" value="Nucleotidylyl transferase"/>
    <property type="match status" value="1"/>
</dbReference>
<dbReference type="GeneID" id="20247128"/>
<dbReference type="KEGG" id="lgi:LOTGIDRAFT_223492"/>
<dbReference type="Gene3D" id="2.170.220.10">
    <property type="match status" value="1"/>
</dbReference>
<organism evidence="12 13">
    <name type="scientific">Lottia gigantea</name>
    <name type="common">Giant owl limpet</name>
    <dbReference type="NCBI Taxonomy" id="225164"/>
    <lineage>
        <taxon>Eukaryota</taxon>
        <taxon>Metazoa</taxon>
        <taxon>Spiralia</taxon>
        <taxon>Lophotrochozoa</taxon>
        <taxon>Mollusca</taxon>
        <taxon>Gastropoda</taxon>
        <taxon>Patellogastropoda</taxon>
        <taxon>Lottioidea</taxon>
        <taxon>Lottiidae</taxon>
        <taxon>Lottia</taxon>
    </lineage>
</organism>
<dbReference type="InterPro" id="IPR009080">
    <property type="entry name" value="tRNAsynth_Ia_anticodon-bd"/>
</dbReference>
<evidence type="ECO:0000256" key="1">
    <source>
        <dbReference type="ARBA" id="ARBA00012838"/>
    </source>
</evidence>
<reference evidence="12 13" key="1">
    <citation type="journal article" date="2013" name="Nature">
        <title>Insights into bilaterian evolution from three spiralian genomes.</title>
        <authorList>
            <person name="Simakov O."/>
            <person name="Marletaz F."/>
            <person name="Cho S.J."/>
            <person name="Edsinger-Gonzales E."/>
            <person name="Havlak P."/>
            <person name="Hellsten U."/>
            <person name="Kuo D.H."/>
            <person name="Larsson T."/>
            <person name="Lv J."/>
            <person name="Arendt D."/>
            <person name="Savage R."/>
            <person name="Osoegawa K."/>
            <person name="de Jong P."/>
            <person name="Grimwood J."/>
            <person name="Chapman J.A."/>
            <person name="Shapiro H."/>
            <person name="Aerts A."/>
            <person name="Otillar R.P."/>
            <person name="Terry A.Y."/>
            <person name="Boore J.L."/>
            <person name="Grigoriev I.V."/>
            <person name="Lindberg D.R."/>
            <person name="Seaver E.C."/>
            <person name="Weisblat D.A."/>
            <person name="Putnam N.H."/>
            <person name="Rokhsar D.S."/>
        </authorList>
    </citation>
    <scope>NUCLEOTIDE SEQUENCE [LARGE SCALE GENOMIC DNA]</scope>
</reference>
<evidence type="ECO:0000313" key="12">
    <source>
        <dbReference type="EMBL" id="ESO82122.1"/>
    </source>
</evidence>
<dbReference type="Gene3D" id="3.40.50.620">
    <property type="entry name" value="HUPs"/>
    <property type="match status" value="1"/>
</dbReference>
<dbReference type="InterPro" id="IPR041872">
    <property type="entry name" value="Anticodon_Met"/>
</dbReference>